<dbReference type="PANTHER" id="PTHR21588:SF18">
    <property type="entry name" value="MICOS COMPLEX SUBUNIT MIC19"/>
    <property type="match status" value="1"/>
</dbReference>
<evidence type="ECO:0000313" key="1">
    <source>
        <dbReference type="EMBL" id="RZC36087.1"/>
    </source>
</evidence>
<gene>
    <name evidence="1" type="ORF">BDFB_004408</name>
</gene>
<dbReference type="GO" id="GO:0061617">
    <property type="term" value="C:MICOS complex"/>
    <property type="evidence" value="ECO:0007669"/>
    <property type="project" value="TreeGrafter"/>
</dbReference>
<reference evidence="1 2" key="1">
    <citation type="submission" date="2017-03" db="EMBL/GenBank/DDBJ databases">
        <title>Genome of the blue death feigning beetle - Asbolus verrucosus.</title>
        <authorList>
            <person name="Rider S.D."/>
        </authorList>
    </citation>
    <scope>NUCLEOTIDE SEQUENCE [LARGE SCALE GENOMIC DNA]</scope>
    <source>
        <strain evidence="1">Butters</strain>
        <tissue evidence="1">Head and leg muscle</tissue>
    </source>
</reference>
<name>A0A482VV27_ASBVE</name>
<dbReference type="Proteomes" id="UP000292052">
    <property type="component" value="Unassembled WGS sequence"/>
</dbReference>
<dbReference type="AlphaFoldDB" id="A0A482VV27"/>
<organism evidence="1 2">
    <name type="scientific">Asbolus verrucosus</name>
    <name type="common">Desert ironclad beetle</name>
    <dbReference type="NCBI Taxonomy" id="1661398"/>
    <lineage>
        <taxon>Eukaryota</taxon>
        <taxon>Metazoa</taxon>
        <taxon>Ecdysozoa</taxon>
        <taxon>Arthropoda</taxon>
        <taxon>Hexapoda</taxon>
        <taxon>Insecta</taxon>
        <taxon>Pterygota</taxon>
        <taxon>Neoptera</taxon>
        <taxon>Endopterygota</taxon>
        <taxon>Coleoptera</taxon>
        <taxon>Polyphaga</taxon>
        <taxon>Cucujiformia</taxon>
        <taxon>Tenebrionidae</taxon>
        <taxon>Pimeliinae</taxon>
        <taxon>Asbolus</taxon>
    </lineage>
</organism>
<accession>A0A482VV27</accession>
<dbReference type="PANTHER" id="PTHR21588">
    <property type="entry name" value="COILED-COIL-HELIX-COILED-COIL-HELIX DOMAIN CONTAINING 6"/>
    <property type="match status" value="1"/>
</dbReference>
<dbReference type="GO" id="GO:0007007">
    <property type="term" value="P:inner mitochondrial membrane organization"/>
    <property type="evidence" value="ECO:0007669"/>
    <property type="project" value="TreeGrafter"/>
</dbReference>
<protein>
    <submittedName>
        <fullName evidence="1">Uncharacterized protein</fullName>
    </submittedName>
</protein>
<proteinExistence type="predicted"/>
<sequence length="114" mass="13499">DKEKQVTSEERWILKLKCLEDAHSKQNGLTQEGFDDLMARLEKRLKSAKIPVNCEKRDRLIECLSKNPTCMLNCKREMDDFIDCVDTIRIRRIKERIQESIKPMKKHDSNAMFT</sequence>
<dbReference type="InterPro" id="IPR052632">
    <property type="entry name" value="MICOS_subunit_Mic19"/>
</dbReference>
<evidence type="ECO:0000313" key="2">
    <source>
        <dbReference type="Proteomes" id="UP000292052"/>
    </source>
</evidence>
<feature type="non-terminal residue" evidence="1">
    <location>
        <position position="1"/>
    </location>
</feature>
<dbReference type="EMBL" id="QDEB01065404">
    <property type="protein sequence ID" value="RZC36087.1"/>
    <property type="molecule type" value="Genomic_DNA"/>
</dbReference>
<keyword evidence="2" id="KW-1185">Reference proteome</keyword>
<feature type="non-terminal residue" evidence="1">
    <location>
        <position position="114"/>
    </location>
</feature>
<dbReference type="OrthoDB" id="6753304at2759"/>
<comment type="caution">
    <text evidence="1">The sequence shown here is derived from an EMBL/GenBank/DDBJ whole genome shotgun (WGS) entry which is preliminary data.</text>
</comment>